<dbReference type="RefSeq" id="WP_011128978.1">
    <property type="nucleotide sequence ID" value="NC_005070.1"/>
</dbReference>
<name>Q7U4E6_PARMW</name>
<dbReference type="Proteomes" id="UP000001422">
    <property type="component" value="Chromosome"/>
</dbReference>
<dbReference type="SUPFAM" id="SSF50814">
    <property type="entry name" value="Lipocalins"/>
    <property type="match status" value="2"/>
</dbReference>
<evidence type="ECO:0000313" key="2">
    <source>
        <dbReference type="EMBL" id="CAE08637.1"/>
    </source>
</evidence>
<dbReference type="InterPro" id="IPR012674">
    <property type="entry name" value="Calycin"/>
</dbReference>
<keyword evidence="3" id="KW-1185">Reference proteome</keyword>
<feature type="domain" description="DUF3598" evidence="1">
    <location>
        <begin position="3"/>
        <end position="138"/>
    </location>
</feature>
<dbReference type="eggNOG" id="ENOG502Z85V">
    <property type="taxonomic scope" value="Bacteria"/>
</dbReference>
<proteinExistence type="predicted"/>
<protein>
    <recommendedName>
        <fullName evidence="1">DUF3598 domain-containing protein</fullName>
    </recommendedName>
</protein>
<evidence type="ECO:0000313" key="3">
    <source>
        <dbReference type="Proteomes" id="UP000001422"/>
    </source>
</evidence>
<dbReference type="HOGENOM" id="CLU_1000544_0_0_3"/>
<dbReference type="EMBL" id="BX569694">
    <property type="protein sequence ID" value="CAE08637.1"/>
    <property type="molecule type" value="Genomic_DNA"/>
</dbReference>
<reference evidence="2 3" key="1">
    <citation type="journal article" date="2003" name="Nature">
        <title>The genome of a motile marine Synechococcus.</title>
        <authorList>
            <person name="Palenik B."/>
            <person name="Brahamsha B."/>
            <person name="Larimer F."/>
            <person name="Land M."/>
            <person name="Hauser L."/>
            <person name="Chain P."/>
            <person name="Lamerdin J."/>
            <person name="Regala W."/>
            <person name="Allen E.A."/>
            <person name="McCarren J."/>
            <person name="Paulsen I."/>
            <person name="Dufresne A."/>
            <person name="Partensky F."/>
            <person name="Webb E."/>
            <person name="Waterbury J."/>
        </authorList>
    </citation>
    <scope>NUCLEOTIDE SEQUENCE [LARGE SCALE GENOMIC DNA]</scope>
    <source>
        <strain evidence="2 3">WH8102</strain>
    </source>
</reference>
<sequence>MTSRQWDHLLLNCGIWQGSFDTFDRDLELRRRQPSQLTLAGDGAAVELELLFWPDAFDGQRQGDPVKRIVQSFHQVDPELAFFSTGSFSRGSLFISTWSRPYAEFGFLWRDRRHRMVLLWDGSGRFDHPVLICEHRDGVDADEAPPLTAEQLLGGWRGHQTVLERDRPVEDPHITPHELLISKDMLHGLQWLPDGGAFRAPDHVCAGSGFEIEAWWCPCPGRLERIQRCYDAFGSWIASRHVLLQR</sequence>
<dbReference type="Gene3D" id="2.40.128.20">
    <property type="match status" value="2"/>
</dbReference>
<dbReference type="InterPro" id="IPR022017">
    <property type="entry name" value="BFA1-like_DUF3598"/>
</dbReference>
<dbReference type="STRING" id="84588.SYNW2122"/>
<organism evidence="2 3">
    <name type="scientific">Parasynechococcus marenigrum (strain WH8102)</name>
    <dbReference type="NCBI Taxonomy" id="84588"/>
    <lineage>
        <taxon>Bacteria</taxon>
        <taxon>Bacillati</taxon>
        <taxon>Cyanobacteriota</taxon>
        <taxon>Cyanophyceae</taxon>
        <taxon>Synechococcales</taxon>
        <taxon>Prochlorococcaceae</taxon>
        <taxon>Parasynechococcus</taxon>
        <taxon>Parasynechococcus marenigrum</taxon>
    </lineage>
</organism>
<evidence type="ECO:0000259" key="1">
    <source>
        <dbReference type="Pfam" id="PF12204"/>
    </source>
</evidence>
<dbReference type="KEGG" id="syw:SYNW2122"/>
<accession>Q7U4E6</accession>
<gene>
    <name evidence="2" type="ordered locus">SYNW2122</name>
</gene>
<dbReference type="Pfam" id="PF12204">
    <property type="entry name" value="DUF3598_N"/>
    <property type="match status" value="1"/>
</dbReference>
<dbReference type="AlphaFoldDB" id="Q7U4E6"/>